<dbReference type="Gene3D" id="1.25.10.10">
    <property type="entry name" value="Leucine-rich Repeat Variant"/>
    <property type="match status" value="1"/>
</dbReference>
<comment type="caution">
    <text evidence="2">The sequence shown here is derived from an EMBL/GenBank/DDBJ whole genome shotgun (WGS) entry which is preliminary data.</text>
</comment>
<reference evidence="2 3" key="1">
    <citation type="submission" date="2018-11" db="EMBL/GenBank/DDBJ databases">
        <title>Chryseotalea sanarue gen. nov., sp., nov., a member of the family Cytophagaceae, isolated from a brackish lake in Hamamatsu Japan.</title>
        <authorList>
            <person name="Maejima Y."/>
            <person name="Iino T."/>
            <person name="Muraguchi Y."/>
            <person name="Fukuda K."/>
            <person name="Ohkuma M."/>
            <person name="Moriuchi R."/>
            <person name="Dohra H."/>
            <person name="Kimbara K."/>
            <person name="Shintani M."/>
        </authorList>
    </citation>
    <scope>NUCLEOTIDE SEQUENCE [LARGE SCALE GENOMIC DNA]</scope>
    <source>
        <strain evidence="2 3">Ys</strain>
    </source>
</reference>
<organism evidence="2 3">
    <name type="scientific">Chryseotalea sanaruensis</name>
    <dbReference type="NCBI Taxonomy" id="2482724"/>
    <lineage>
        <taxon>Bacteria</taxon>
        <taxon>Pseudomonadati</taxon>
        <taxon>Bacteroidota</taxon>
        <taxon>Cytophagia</taxon>
        <taxon>Cytophagales</taxon>
        <taxon>Chryseotaleaceae</taxon>
        <taxon>Chryseotalea</taxon>
    </lineage>
</organism>
<evidence type="ECO:0000313" key="3">
    <source>
        <dbReference type="Proteomes" id="UP000288227"/>
    </source>
</evidence>
<keyword evidence="1" id="KW-0472">Membrane</keyword>
<sequence length="258" mass="29571">MERNRVEELIKKYNARTADATEMQLLERFLESGEVSIEQLEDVNILQDKFEQIDNGSPSLQLDDHFYTMLTNEKRKEKKFTFSLPTWSAFLPKLSFAVSFTILGFFMAYFFINRTAAPEVKQLTQEVSDLKEMMMLSLLEKESATDRLRAVSLTDEMQQASKTVTEALIKTLNKDANINVRLAALEALKPYVGDSSVRMALVRSIAQQESPLIQVAMAELMAAIQEKHAVKELEKMLENNNTPEEVKRRIQKNLEVLI</sequence>
<keyword evidence="1" id="KW-1133">Transmembrane helix</keyword>
<protein>
    <submittedName>
        <fullName evidence="2">Anti-sigma factor</fullName>
    </submittedName>
</protein>
<keyword evidence="3" id="KW-1185">Reference proteome</keyword>
<dbReference type="Pfam" id="PF13646">
    <property type="entry name" value="HEAT_2"/>
    <property type="match status" value="1"/>
</dbReference>
<feature type="transmembrane region" description="Helical" evidence="1">
    <location>
        <begin position="94"/>
        <end position="112"/>
    </location>
</feature>
<name>A0A401UAL7_9BACT</name>
<dbReference type="Proteomes" id="UP000288227">
    <property type="component" value="Unassembled WGS sequence"/>
</dbReference>
<dbReference type="OrthoDB" id="978644at2"/>
<accession>A0A401UAL7</accession>
<dbReference type="EMBL" id="BHXQ01000004">
    <property type="protein sequence ID" value="GCC51953.1"/>
    <property type="molecule type" value="Genomic_DNA"/>
</dbReference>
<gene>
    <name evidence="2" type="ORF">SanaruYs_21840</name>
</gene>
<dbReference type="InterPro" id="IPR011989">
    <property type="entry name" value="ARM-like"/>
</dbReference>
<evidence type="ECO:0000256" key="1">
    <source>
        <dbReference type="SAM" id="Phobius"/>
    </source>
</evidence>
<dbReference type="RefSeq" id="WP_127122611.1">
    <property type="nucleotide sequence ID" value="NZ_BHXQ01000004.1"/>
</dbReference>
<dbReference type="SUPFAM" id="SSF48371">
    <property type="entry name" value="ARM repeat"/>
    <property type="match status" value="1"/>
</dbReference>
<dbReference type="AlphaFoldDB" id="A0A401UAL7"/>
<keyword evidence="1" id="KW-0812">Transmembrane</keyword>
<proteinExistence type="predicted"/>
<evidence type="ECO:0000313" key="2">
    <source>
        <dbReference type="EMBL" id="GCC51953.1"/>
    </source>
</evidence>
<dbReference type="InterPro" id="IPR016024">
    <property type="entry name" value="ARM-type_fold"/>
</dbReference>